<evidence type="ECO:0000256" key="3">
    <source>
        <dbReference type="ARBA" id="ARBA00023163"/>
    </source>
</evidence>
<dbReference type="GO" id="GO:0003677">
    <property type="term" value="F:DNA binding"/>
    <property type="evidence" value="ECO:0007669"/>
    <property type="project" value="UniProtKB-KW"/>
</dbReference>
<keyword evidence="3" id="KW-0804">Transcription</keyword>
<dbReference type="PROSITE" id="PS51077">
    <property type="entry name" value="HTH_ICLR"/>
    <property type="match status" value="1"/>
</dbReference>
<dbReference type="InterPro" id="IPR005471">
    <property type="entry name" value="Tscrpt_reg_IclR_N"/>
</dbReference>
<dbReference type="InterPro" id="IPR036390">
    <property type="entry name" value="WH_DNA-bd_sf"/>
</dbReference>
<organism evidence="7 8">
    <name type="scientific">Microbispora hainanensis</name>
    <dbReference type="NCBI Taxonomy" id="568844"/>
    <lineage>
        <taxon>Bacteria</taxon>
        <taxon>Bacillati</taxon>
        <taxon>Actinomycetota</taxon>
        <taxon>Actinomycetes</taxon>
        <taxon>Streptosporangiales</taxon>
        <taxon>Streptosporangiaceae</taxon>
        <taxon>Microbispora</taxon>
    </lineage>
</organism>
<keyword evidence="1" id="KW-0805">Transcription regulation</keyword>
<feature type="domain" description="IclR-ED" evidence="6">
    <location>
        <begin position="73"/>
        <end position="256"/>
    </location>
</feature>
<dbReference type="PROSITE" id="PS51078">
    <property type="entry name" value="ICLR_ED"/>
    <property type="match status" value="1"/>
</dbReference>
<proteinExistence type="predicted"/>
<dbReference type="Pfam" id="PF09339">
    <property type="entry name" value="HTH_IclR"/>
    <property type="match status" value="1"/>
</dbReference>
<dbReference type="Gene3D" id="3.30.450.40">
    <property type="match status" value="1"/>
</dbReference>
<dbReference type="SMART" id="SM00346">
    <property type="entry name" value="HTH_ICLR"/>
    <property type="match status" value="1"/>
</dbReference>
<accession>A0A544YCJ4</accession>
<evidence type="ECO:0000256" key="4">
    <source>
        <dbReference type="SAM" id="MobiDB-lite"/>
    </source>
</evidence>
<gene>
    <name evidence="7" type="ORF">FLX08_34055</name>
</gene>
<sequence>MSKPLKNPPTYLINSVDHALRIAAMLQLEGELSLSEVAERLGVARSTAHRLLAMLVYRDFAVQDERRLYRAGPVLELAAHSPSAASRLRAAALPHLHRLVGVLDESANVVVRTGDTVRFIASVECAQALRVGSREGMVFPAHRTTAGLLLLAELTDEELEAVYPPERYAGRPTERPDLARLRAELARVRRKGFALNQGRSERGVVAVGVPIRDPDGNALASLSVSMPSGRYDKHRLPSLVDTLTRAAGAVEADIGRRCPVGAQIGGQLAPPPPLDERQQPVRRNLVQPT</sequence>
<dbReference type="InterPro" id="IPR050707">
    <property type="entry name" value="HTH_MetabolicPath_Reg"/>
</dbReference>
<evidence type="ECO:0000313" key="8">
    <source>
        <dbReference type="Proteomes" id="UP000316541"/>
    </source>
</evidence>
<evidence type="ECO:0000256" key="1">
    <source>
        <dbReference type="ARBA" id="ARBA00023015"/>
    </source>
</evidence>
<dbReference type="GO" id="GO:0003700">
    <property type="term" value="F:DNA-binding transcription factor activity"/>
    <property type="evidence" value="ECO:0007669"/>
    <property type="project" value="TreeGrafter"/>
</dbReference>
<keyword evidence="2" id="KW-0238">DNA-binding</keyword>
<protein>
    <submittedName>
        <fullName evidence="7">IclR family transcriptional regulator</fullName>
    </submittedName>
</protein>
<dbReference type="InterPro" id="IPR029016">
    <property type="entry name" value="GAF-like_dom_sf"/>
</dbReference>
<feature type="region of interest" description="Disordered" evidence="4">
    <location>
        <begin position="263"/>
        <end position="289"/>
    </location>
</feature>
<evidence type="ECO:0000259" key="6">
    <source>
        <dbReference type="PROSITE" id="PS51078"/>
    </source>
</evidence>
<dbReference type="EMBL" id="VIRM01000060">
    <property type="protein sequence ID" value="TQS14457.1"/>
    <property type="molecule type" value="Genomic_DNA"/>
</dbReference>
<dbReference type="Proteomes" id="UP000316541">
    <property type="component" value="Unassembled WGS sequence"/>
</dbReference>
<name>A0A544YCJ4_9ACTN</name>
<evidence type="ECO:0000256" key="2">
    <source>
        <dbReference type="ARBA" id="ARBA00023125"/>
    </source>
</evidence>
<feature type="domain" description="HTH iclR-type" evidence="5">
    <location>
        <begin position="13"/>
        <end position="73"/>
    </location>
</feature>
<dbReference type="SUPFAM" id="SSF55781">
    <property type="entry name" value="GAF domain-like"/>
    <property type="match status" value="1"/>
</dbReference>
<dbReference type="AlphaFoldDB" id="A0A544YCJ4"/>
<reference evidence="7 8" key="1">
    <citation type="submission" date="2019-07" db="EMBL/GenBank/DDBJ databases">
        <title>Microbispora hainanensis DSM 45428.</title>
        <authorList>
            <person name="Thawai C."/>
        </authorList>
    </citation>
    <scope>NUCLEOTIDE SEQUENCE [LARGE SCALE GENOMIC DNA]</scope>
    <source>
        <strain evidence="7 8">DSM 45428</strain>
    </source>
</reference>
<dbReference type="Gene3D" id="1.10.10.10">
    <property type="entry name" value="Winged helix-like DNA-binding domain superfamily/Winged helix DNA-binding domain"/>
    <property type="match status" value="1"/>
</dbReference>
<evidence type="ECO:0000313" key="7">
    <source>
        <dbReference type="EMBL" id="TQS14457.1"/>
    </source>
</evidence>
<dbReference type="InterPro" id="IPR036388">
    <property type="entry name" value="WH-like_DNA-bd_sf"/>
</dbReference>
<dbReference type="PANTHER" id="PTHR30136:SF24">
    <property type="entry name" value="HTH-TYPE TRANSCRIPTIONAL REPRESSOR ALLR"/>
    <property type="match status" value="1"/>
</dbReference>
<dbReference type="InterPro" id="IPR014757">
    <property type="entry name" value="Tscrpt_reg_IclR_C"/>
</dbReference>
<dbReference type="RefSeq" id="WP_142624372.1">
    <property type="nucleotide sequence ID" value="NZ_VIRM01000060.1"/>
</dbReference>
<comment type="caution">
    <text evidence="7">The sequence shown here is derived from an EMBL/GenBank/DDBJ whole genome shotgun (WGS) entry which is preliminary data.</text>
</comment>
<dbReference type="GO" id="GO:0045892">
    <property type="term" value="P:negative regulation of DNA-templated transcription"/>
    <property type="evidence" value="ECO:0007669"/>
    <property type="project" value="TreeGrafter"/>
</dbReference>
<evidence type="ECO:0000259" key="5">
    <source>
        <dbReference type="PROSITE" id="PS51077"/>
    </source>
</evidence>
<dbReference type="Pfam" id="PF01614">
    <property type="entry name" value="IclR_C"/>
    <property type="match status" value="1"/>
</dbReference>
<dbReference type="PANTHER" id="PTHR30136">
    <property type="entry name" value="HELIX-TURN-HELIX TRANSCRIPTIONAL REGULATOR, ICLR FAMILY"/>
    <property type="match status" value="1"/>
</dbReference>
<dbReference type="SUPFAM" id="SSF46785">
    <property type="entry name" value="Winged helix' DNA-binding domain"/>
    <property type="match status" value="1"/>
</dbReference>